<dbReference type="PROSITE" id="PS50035">
    <property type="entry name" value="PLD"/>
    <property type="match status" value="2"/>
</dbReference>
<feature type="domain" description="PLD phosphodiesterase" evidence="1">
    <location>
        <begin position="415"/>
        <end position="442"/>
    </location>
</feature>
<dbReference type="Proteomes" id="UP000075799">
    <property type="component" value="Unassembled WGS sequence"/>
</dbReference>
<dbReference type="InterPro" id="IPR001736">
    <property type="entry name" value="PLipase_D/transphosphatidylase"/>
</dbReference>
<evidence type="ECO:0000313" key="3">
    <source>
        <dbReference type="Proteomes" id="UP000075799"/>
    </source>
</evidence>
<accession>A0A162H2V6</accession>
<dbReference type="GO" id="GO:0032049">
    <property type="term" value="P:cardiolipin biosynthetic process"/>
    <property type="evidence" value="ECO:0007669"/>
    <property type="project" value="UniProtKB-ARBA"/>
</dbReference>
<dbReference type="OrthoDB" id="5291359at2"/>
<protein>
    <recommendedName>
        <fullName evidence="1">PLD phosphodiesterase domain-containing protein</fullName>
    </recommendedName>
</protein>
<evidence type="ECO:0000313" key="2">
    <source>
        <dbReference type="EMBL" id="KYG69531.1"/>
    </source>
</evidence>
<dbReference type="InterPro" id="IPR025202">
    <property type="entry name" value="PLD-like_dom"/>
</dbReference>
<dbReference type="CDD" id="cd09111">
    <property type="entry name" value="PLDc_ymdC_like_1"/>
    <property type="match status" value="1"/>
</dbReference>
<dbReference type="Gene3D" id="3.30.870.10">
    <property type="entry name" value="Endonuclease Chain A"/>
    <property type="match status" value="2"/>
</dbReference>
<comment type="caution">
    <text evidence="2">The sequence shown here is derived from an EMBL/GenBank/DDBJ whole genome shotgun (WGS) entry which is preliminary data.</text>
</comment>
<organism evidence="2 3">
    <name type="scientific">Bdellovibrio bacteriovorus</name>
    <dbReference type="NCBI Taxonomy" id="959"/>
    <lineage>
        <taxon>Bacteria</taxon>
        <taxon>Pseudomonadati</taxon>
        <taxon>Bdellovibrionota</taxon>
        <taxon>Bdellovibrionia</taxon>
        <taxon>Bdellovibrionales</taxon>
        <taxon>Pseudobdellovibrionaceae</taxon>
        <taxon>Bdellovibrio</taxon>
    </lineage>
</organism>
<dbReference type="AlphaFoldDB" id="A0A162H2V6"/>
<dbReference type="PANTHER" id="PTHR21248:SF12">
    <property type="entry name" value="CARDIOLIPIN SYNTHASE C"/>
    <property type="match status" value="1"/>
</dbReference>
<dbReference type="EMBL" id="LUKD01000001">
    <property type="protein sequence ID" value="KYG69531.1"/>
    <property type="molecule type" value="Genomic_DNA"/>
</dbReference>
<name>A0A162H2V6_BDEBC</name>
<dbReference type="CDD" id="cd09113">
    <property type="entry name" value="PLDc_ymdC_like_2"/>
    <property type="match status" value="1"/>
</dbReference>
<dbReference type="SUPFAM" id="SSF56024">
    <property type="entry name" value="Phospholipase D/nuclease"/>
    <property type="match status" value="2"/>
</dbReference>
<dbReference type="PANTHER" id="PTHR21248">
    <property type="entry name" value="CARDIOLIPIN SYNTHASE"/>
    <property type="match status" value="1"/>
</dbReference>
<gene>
    <name evidence="2" type="ORF">AZI87_10160</name>
</gene>
<feature type="domain" description="PLD phosphodiesterase" evidence="1">
    <location>
        <begin position="176"/>
        <end position="203"/>
    </location>
</feature>
<proteinExistence type="predicted"/>
<evidence type="ECO:0000259" key="1">
    <source>
        <dbReference type="PROSITE" id="PS50035"/>
    </source>
</evidence>
<sequence>MTYGSELCKWHKLMNMKLVVFGAFLFLGVLTSCQSIPKDFKAPESHYIKNTEQTWWAKTLAAEIKKHPDQSGFIPLASGPDAFVARLASVRKAERSLDIQYYIWHDDLVGRMLMHDVLQAADRGVRVRLLLDDLNIGQYQDTLLVLDSHPLIEVRMFNPFANRKLRFLDAFRFSQVNRRMHNKVMIADNQTAILGGRNIGNEYFTASEEENFGDFDVWCFGPVAEESSQSFDLYWNNKLAVPIPVLNKRELKNPELAELRQNLASAKTEVQNSKYGQDLENSRLMKQVHERDVKAFWGRAKVFYDSPEKVENGKSSLMLNQITALPIRSTKEVFIVSPYFIPGKKGVDYFAKKSKEGIKVTVVTNSLASNDVSLVFAGYKKYRKGLIKGGVDLYEIKPRINVKARKSKVAGSSGARLGLHGKVYVFDRHVMFVGSMNLDPRSVELNSEMGVLLENKNFANQFVDLMTTELPDIAYQVTLEGGDLRWTTREEEGTVTLKKEPEASFWKSFQAGFLGLFVPESLL</sequence>
<dbReference type="Pfam" id="PF13091">
    <property type="entry name" value="PLDc_2"/>
    <property type="match status" value="2"/>
</dbReference>
<dbReference type="GO" id="GO:0030572">
    <property type="term" value="F:phosphatidyltransferase activity"/>
    <property type="evidence" value="ECO:0007669"/>
    <property type="project" value="UniProtKB-ARBA"/>
</dbReference>
<dbReference type="SMART" id="SM00155">
    <property type="entry name" value="PLDc"/>
    <property type="match status" value="2"/>
</dbReference>
<reference evidence="2 3" key="1">
    <citation type="submission" date="2016-03" db="EMBL/GenBank/DDBJ databases">
        <authorList>
            <person name="Ploux O."/>
        </authorList>
    </citation>
    <scope>NUCLEOTIDE SEQUENCE [LARGE SCALE GENOMIC DNA]</scope>
    <source>
        <strain evidence="2 3">EC13</strain>
    </source>
</reference>